<dbReference type="Proteomes" id="UP001146351">
    <property type="component" value="Unassembled WGS sequence"/>
</dbReference>
<name>A0A9W9LL50_9EURO</name>
<evidence type="ECO:0000313" key="2">
    <source>
        <dbReference type="EMBL" id="KAJ5161313.1"/>
    </source>
</evidence>
<reference evidence="2" key="2">
    <citation type="journal article" date="2023" name="IMA Fungus">
        <title>Comparative genomic study of the Penicillium genus elucidates a diverse pangenome and 15 lateral gene transfer events.</title>
        <authorList>
            <person name="Petersen C."/>
            <person name="Sorensen T."/>
            <person name="Nielsen M.R."/>
            <person name="Sondergaard T.E."/>
            <person name="Sorensen J.L."/>
            <person name="Fitzpatrick D.A."/>
            <person name="Frisvad J.C."/>
            <person name="Nielsen K.L."/>
        </authorList>
    </citation>
    <scope>NUCLEOTIDE SEQUENCE</scope>
    <source>
        <strain evidence="2">IBT 21917</strain>
    </source>
</reference>
<evidence type="ECO:0000313" key="3">
    <source>
        <dbReference type="Proteomes" id="UP001146351"/>
    </source>
</evidence>
<keyword evidence="3" id="KW-1185">Reference proteome</keyword>
<comment type="caution">
    <text evidence="2">The sequence shown here is derived from an EMBL/GenBank/DDBJ whole genome shotgun (WGS) entry which is preliminary data.</text>
</comment>
<feature type="chain" id="PRO_5040972644" evidence="1">
    <location>
        <begin position="28"/>
        <end position="60"/>
    </location>
</feature>
<proteinExistence type="predicted"/>
<reference evidence="2" key="1">
    <citation type="submission" date="2022-11" db="EMBL/GenBank/DDBJ databases">
        <authorList>
            <person name="Petersen C."/>
        </authorList>
    </citation>
    <scope>NUCLEOTIDE SEQUENCE</scope>
    <source>
        <strain evidence="2">IBT 21917</strain>
    </source>
</reference>
<keyword evidence="1" id="KW-0732">Signal</keyword>
<organism evidence="2 3">
    <name type="scientific">Penicillium capsulatum</name>
    <dbReference type="NCBI Taxonomy" id="69766"/>
    <lineage>
        <taxon>Eukaryota</taxon>
        <taxon>Fungi</taxon>
        <taxon>Dikarya</taxon>
        <taxon>Ascomycota</taxon>
        <taxon>Pezizomycotina</taxon>
        <taxon>Eurotiomycetes</taxon>
        <taxon>Eurotiomycetidae</taxon>
        <taxon>Eurotiales</taxon>
        <taxon>Aspergillaceae</taxon>
        <taxon>Penicillium</taxon>
    </lineage>
</organism>
<protein>
    <submittedName>
        <fullName evidence="2">Uncharacterized protein</fullName>
    </submittedName>
</protein>
<dbReference type="EMBL" id="JAPQKO010000005">
    <property type="protein sequence ID" value="KAJ5161313.1"/>
    <property type="molecule type" value="Genomic_DNA"/>
</dbReference>
<evidence type="ECO:0000256" key="1">
    <source>
        <dbReference type="SAM" id="SignalP"/>
    </source>
</evidence>
<accession>A0A9W9LL50</accession>
<sequence length="60" mass="6125">MASERDFSLLWIVRLAFLTSCILGAYGAPTGPSITAASLTGTGNLSDGPRLNGLASVLAE</sequence>
<dbReference type="AlphaFoldDB" id="A0A9W9LL50"/>
<gene>
    <name evidence="2" type="ORF">N7492_006705</name>
</gene>
<feature type="signal peptide" evidence="1">
    <location>
        <begin position="1"/>
        <end position="27"/>
    </location>
</feature>